<protein>
    <recommendedName>
        <fullName evidence="4">Transcription factor domain-containing protein</fullName>
    </recommendedName>
</protein>
<name>W2RNM3_CYPE1</name>
<dbReference type="OrthoDB" id="4144003at2759"/>
<dbReference type="EMBL" id="KB822723">
    <property type="protein sequence ID" value="ETN38126.1"/>
    <property type="molecule type" value="Genomic_DNA"/>
</dbReference>
<reference evidence="2 3" key="1">
    <citation type="submission" date="2013-03" db="EMBL/GenBank/DDBJ databases">
        <title>The Genome Sequence of Phialophora europaea CBS 101466.</title>
        <authorList>
            <consortium name="The Broad Institute Genomics Platform"/>
            <person name="Cuomo C."/>
            <person name="de Hoog S."/>
            <person name="Gorbushina A."/>
            <person name="Walker B."/>
            <person name="Young S.K."/>
            <person name="Zeng Q."/>
            <person name="Gargeya S."/>
            <person name="Fitzgerald M."/>
            <person name="Haas B."/>
            <person name="Abouelleil A."/>
            <person name="Allen A.W."/>
            <person name="Alvarado L."/>
            <person name="Arachchi H.M."/>
            <person name="Berlin A.M."/>
            <person name="Chapman S.B."/>
            <person name="Gainer-Dewar J."/>
            <person name="Goldberg J."/>
            <person name="Griggs A."/>
            <person name="Gujja S."/>
            <person name="Hansen M."/>
            <person name="Howarth C."/>
            <person name="Imamovic A."/>
            <person name="Ireland A."/>
            <person name="Larimer J."/>
            <person name="McCowan C."/>
            <person name="Murphy C."/>
            <person name="Pearson M."/>
            <person name="Poon T.W."/>
            <person name="Priest M."/>
            <person name="Roberts A."/>
            <person name="Saif S."/>
            <person name="Shea T."/>
            <person name="Sisk P."/>
            <person name="Sykes S."/>
            <person name="Wortman J."/>
            <person name="Nusbaum C."/>
            <person name="Birren B."/>
        </authorList>
    </citation>
    <scope>NUCLEOTIDE SEQUENCE [LARGE SCALE GENOMIC DNA]</scope>
    <source>
        <strain evidence="2 3">CBS 101466</strain>
    </source>
</reference>
<dbReference type="GeneID" id="19975089"/>
<evidence type="ECO:0008006" key="4">
    <source>
        <dbReference type="Google" id="ProtNLM"/>
    </source>
</evidence>
<evidence type="ECO:0000256" key="1">
    <source>
        <dbReference type="SAM" id="MobiDB-lite"/>
    </source>
</evidence>
<proteinExistence type="predicted"/>
<evidence type="ECO:0000313" key="3">
    <source>
        <dbReference type="Proteomes" id="UP000030752"/>
    </source>
</evidence>
<dbReference type="PANTHER" id="PTHR37540:SF5">
    <property type="entry name" value="TRANSCRIPTION FACTOR DOMAIN-CONTAINING PROTEIN"/>
    <property type="match status" value="1"/>
</dbReference>
<organism evidence="2 3">
    <name type="scientific">Cyphellophora europaea (strain CBS 101466)</name>
    <name type="common">Phialophora europaea</name>
    <dbReference type="NCBI Taxonomy" id="1220924"/>
    <lineage>
        <taxon>Eukaryota</taxon>
        <taxon>Fungi</taxon>
        <taxon>Dikarya</taxon>
        <taxon>Ascomycota</taxon>
        <taxon>Pezizomycotina</taxon>
        <taxon>Eurotiomycetes</taxon>
        <taxon>Chaetothyriomycetidae</taxon>
        <taxon>Chaetothyriales</taxon>
        <taxon>Cyphellophoraceae</taxon>
        <taxon>Cyphellophora</taxon>
    </lineage>
</organism>
<feature type="compositionally biased region" description="Low complexity" evidence="1">
    <location>
        <begin position="1"/>
        <end position="15"/>
    </location>
</feature>
<sequence>MDRGLSPWPTSSSSGHSEDNSPPPSASQKKPSKPKQTFLFVNKNAKSEHLSRSAAPDERLEIRRHVKQNLDRRDRVRRGRRVEVAPSTASRIAREGFQLVDSSSSTSPDSTPSTNAGTKAGFKWTFSDKADDYDEEDHDTLQEHQDKLIVRRRIQQQQQQQRMIQPGVDPARMVDPSGSAPLEMNKTALKVIQLYMRMSSMDKDQQSDLKRAPGSVVRYNKIASSSLSQAFSSRVRLACLIAATGASMAVVYKNMSYVDAMYLAQRAVALTRQQLATESQVSPDHFYVAYILFVTETYYGNTEAAIIHLRAARSVWSQLGGYDNIDGPNRDLFLSIAFFQQFIEYWNADPPIQPFWTPADSPWPPEIIIPPGRSTLASPKEFSPGKSDILSRPDVHFFLQEIVSYAQNLQQVADEETRTFEYELRNLMFRQRLLCLRTNDARVHILRRCLHILVSALAGYPWLKGYLEQGIMFLKGDMLKSPITAWQQELRLRGFCLIVGAIHSSDSWFMEQPALSVAVADGRQGTFEALRRCCGSFVEPNLVSAESLRELSDRILTWWSLQAPGSRSESPGMSQTRLDRERAGLLTPPSESDGHHLKREPT</sequence>
<feature type="compositionally biased region" description="Basic and acidic residues" evidence="1">
    <location>
        <begin position="592"/>
        <end position="602"/>
    </location>
</feature>
<feature type="region of interest" description="Disordered" evidence="1">
    <location>
        <begin position="95"/>
        <end position="120"/>
    </location>
</feature>
<feature type="compositionally biased region" description="Basic and acidic residues" evidence="1">
    <location>
        <begin position="45"/>
        <end position="56"/>
    </location>
</feature>
<gene>
    <name evidence="2" type="ORF">HMPREF1541_07750</name>
</gene>
<dbReference type="PANTHER" id="PTHR37540">
    <property type="entry name" value="TRANSCRIPTION FACTOR (ACR-2), PUTATIVE-RELATED-RELATED"/>
    <property type="match status" value="1"/>
</dbReference>
<feature type="compositionally biased region" description="Polar residues" evidence="1">
    <location>
        <begin position="563"/>
        <end position="576"/>
    </location>
</feature>
<dbReference type="InParanoid" id="W2RNM3"/>
<dbReference type="VEuPathDB" id="FungiDB:HMPREF1541_07750"/>
<dbReference type="RefSeq" id="XP_008720295.1">
    <property type="nucleotide sequence ID" value="XM_008722073.1"/>
</dbReference>
<feature type="region of interest" description="Disordered" evidence="1">
    <location>
        <begin position="1"/>
        <end position="56"/>
    </location>
</feature>
<keyword evidence="3" id="KW-1185">Reference proteome</keyword>
<dbReference type="AlphaFoldDB" id="W2RNM3"/>
<dbReference type="HOGENOM" id="CLU_453410_0_0_1"/>
<feature type="compositionally biased region" description="Low complexity" evidence="1">
    <location>
        <begin position="101"/>
        <end position="114"/>
    </location>
</feature>
<evidence type="ECO:0000313" key="2">
    <source>
        <dbReference type="EMBL" id="ETN38126.1"/>
    </source>
</evidence>
<dbReference type="Proteomes" id="UP000030752">
    <property type="component" value="Unassembled WGS sequence"/>
</dbReference>
<accession>W2RNM3</accession>
<feature type="region of interest" description="Disordered" evidence="1">
    <location>
        <begin position="563"/>
        <end position="602"/>
    </location>
</feature>